<gene>
    <name evidence="7" type="ORF">BA177_03465</name>
</gene>
<dbReference type="EMBL" id="CP016268">
    <property type="protein sequence ID" value="ANO50393.1"/>
    <property type="molecule type" value="Genomic_DNA"/>
</dbReference>
<evidence type="ECO:0000259" key="6">
    <source>
        <dbReference type="Pfam" id="PF13505"/>
    </source>
</evidence>
<keyword evidence="2" id="KW-0732">Signal</keyword>
<feature type="region of interest" description="Disordered" evidence="5">
    <location>
        <begin position="277"/>
        <end position="297"/>
    </location>
</feature>
<sequence>MAAVAPGLSLTDELTGEIAIGYRAVSLDGDTPKYAEDVNLEEGPRLLQATVAYRPESGDGNGPDLVNIDLYGLGGDPFESARLEVRKYGQWHFTATRQRSDYVYEDILILPENASINGSTGGDYHHYDFSRVRDNVSLVGTLSERATATVDFQRYGRRGDSTTTLDFERNEFEMEKPIDEEMRLLRGIFRYQWEHLAVSVEERLREFESDSTTFLAGSSAGENPDNLTTLDNFFLQQPYEYRGHEHLLRVDAWPNERLELRFAAMFGNLDMRTTANETAQGTGYTGNPYSSDESNSVTADRDTNVFELDLSYALNDRFAVTGGVSRRDFEQFASDVTGGVAAIGSDWDVTTNSVEAGLQFAANRELSVSVGWYADQRDVRFSVFPTSAPAVSPDEKTSTDGFYAMLDYRPDKHLSLRASINETDIDDPFTLAAPADVRRYRLRARYTFDSGLSFTGSHSRTDSSNARSNWGSDVRQTVFRTSYSTARWQFSAGISDYDASRRIDRTVIGGSRQDLFGYTWSAQSASVDASLVFKANERWTIGGAYRQYDNDGSIAVRREELSGFAEVRLPQNYALRLNLRQIDFNEDNIESYDARIVEAALLFGF</sequence>
<evidence type="ECO:0000256" key="2">
    <source>
        <dbReference type="ARBA" id="ARBA00022729"/>
    </source>
</evidence>
<evidence type="ECO:0000256" key="4">
    <source>
        <dbReference type="ARBA" id="ARBA00023237"/>
    </source>
</evidence>
<evidence type="ECO:0000256" key="3">
    <source>
        <dbReference type="ARBA" id="ARBA00023136"/>
    </source>
</evidence>
<name>A0A193LD37_9GAMM</name>
<keyword evidence="4" id="KW-0998">Cell outer membrane</keyword>
<dbReference type="KEGG" id="woc:BA177_03465"/>
<dbReference type="GO" id="GO:0009279">
    <property type="term" value="C:cell outer membrane"/>
    <property type="evidence" value="ECO:0007669"/>
    <property type="project" value="UniProtKB-SubCell"/>
</dbReference>
<dbReference type="Proteomes" id="UP000092695">
    <property type="component" value="Chromosome"/>
</dbReference>
<keyword evidence="8" id="KW-1185">Reference proteome</keyword>
<protein>
    <recommendedName>
        <fullName evidence="6">Outer membrane protein beta-barrel domain-containing protein</fullName>
    </recommendedName>
</protein>
<dbReference type="Pfam" id="PF13505">
    <property type="entry name" value="OMP_b-brl"/>
    <property type="match status" value="1"/>
</dbReference>
<dbReference type="InterPro" id="IPR027385">
    <property type="entry name" value="Beta-barrel_OMP"/>
</dbReference>
<dbReference type="Gene3D" id="2.40.170.20">
    <property type="entry name" value="TonB-dependent receptor, beta-barrel domain"/>
    <property type="match status" value="1"/>
</dbReference>
<dbReference type="SUPFAM" id="SSF56935">
    <property type="entry name" value="Porins"/>
    <property type="match status" value="1"/>
</dbReference>
<reference evidence="7 8" key="1">
    <citation type="submission" date="2016-06" db="EMBL/GenBank/DDBJ databases">
        <title>Complete genome sequence of a deep-branching marine Gamma Proteobacterium Woeseia oceani type strain XK5.</title>
        <authorList>
            <person name="Mu D."/>
            <person name="Du Z."/>
        </authorList>
    </citation>
    <scope>NUCLEOTIDE SEQUENCE [LARGE SCALE GENOMIC DNA]</scope>
    <source>
        <strain evidence="7 8">XK5</strain>
    </source>
</reference>
<evidence type="ECO:0000256" key="5">
    <source>
        <dbReference type="SAM" id="MobiDB-lite"/>
    </source>
</evidence>
<proteinExistence type="predicted"/>
<accession>A0A193LD37</accession>
<keyword evidence="3" id="KW-0472">Membrane</keyword>
<dbReference type="AlphaFoldDB" id="A0A193LD37"/>
<organism evidence="7 8">
    <name type="scientific">Woeseia oceani</name>
    <dbReference type="NCBI Taxonomy" id="1548547"/>
    <lineage>
        <taxon>Bacteria</taxon>
        <taxon>Pseudomonadati</taxon>
        <taxon>Pseudomonadota</taxon>
        <taxon>Gammaproteobacteria</taxon>
        <taxon>Woeseiales</taxon>
        <taxon>Woeseiaceae</taxon>
        <taxon>Woeseia</taxon>
    </lineage>
</organism>
<evidence type="ECO:0000313" key="7">
    <source>
        <dbReference type="EMBL" id="ANO50393.1"/>
    </source>
</evidence>
<evidence type="ECO:0000256" key="1">
    <source>
        <dbReference type="ARBA" id="ARBA00004442"/>
    </source>
</evidence>
<comment type="subcellular location">
    <subcellularLocation>
        <location evidence="1">Cell outer membrane</location>
    </subcellularLocation>
</comment>
<feature type="domain" description="Outer membrane protein beta-barrel" evidence="6">
    <location>
        <begin position="281"/>
        <end position="427"/>
    </location>
</feature>
<dbReference type="InterPro" id="IPR036942">
    <property type="entry name" value="Beta-barrel_TonB_sf"/>
</dbReference>
<evidence type="ECO:0000313" key="8">
    <source>
        <dbReference type="Proteomes" id="UP000092695"/>
    </source>
</evidence>